<reference evidence="4 5" key="1">
    <citation type="submission" date="2018-03" db="EMBL/GenBank/DDBJ databases">
        <authorList>
            <person name="Keele B.F."/>
        </authorList>
    </citation>
    <scope>NUCLEOTIDE SEQUENCE [LARGE SCALE GENOMIC DNA]</scope>
    <source>
        <strain evidence="4 5">CeCT 8812</strain>
    </source>
</reference>
<dbReference type="InterPro" id="IPR001789">
    <property type="entry name" value="Sig_transdc_resp-reg_receiver"/>
</dbReference>
<evidence type="ECO:0000256" key="1">
    <source>
        <dbReference type="ARBA" id="ARBA00022553"/>
    </source>
</evidence>
<feature type="domain" description="Response regulatory" evidence="3">
    <location>
        <begin position="22"/>
        <end position="134"/>
    </location>
</feature>
<evidence type="ECO:0000313" key="4">
    <source>
        <dbReference type="EMBL" id="SPF29737.1"/>
    </source>
</evidence>
<dbReference type="PANTHER" id="PTHR44591">
    <property type="entry name" value="STRESS RESPONSE REGULATOR PROTEIN 1"/>
    <property type="match status" value="1"/>
</dbReference>
<keyword evidence="1 2" id="KW-0597">Phosphoprotein</keyword>
<gene>
    <name evidence="4" type="primary">phoP_1</name>
    <name evidence="4" type="ORF">POI8812_02053</name>
</gene>
<accession>A0A2R8ABZ8</accession>
<evidence type="ECO:0000313" key="5">
    <source>
        <dbReference type="Proteomes" id="UP000244932"/>
    </source>
</evidence>
<organism evidence="4 5">
    <name type="scientific">Pontivivens insulae</name>
    <dbReference type="NCBI Taxonomy" id="1639689"/>
    <lineage>
        <taxon>Bacteria</taxon>
        <taxon>Pseudomonadati</taxon>
        <taxon>Pseudomonadota</taxon>
        <taxon>Alphaproteobacteria</taxon>
        <taxon>Rhodobacterales</taxon>
        <taxon>Paracoccaceae</taxon>
        <taxon>Pontivivens</taxon>
    </lineage>
</organism>
<name>A0A2R8ABZ8_9RHOB</name>
<dbReference type="RefSeq" id="WP_108782409.1">
    <property type="nucleotide sequence ID" value="NZ_OMKW01000002.1"/>
</dbReference>
<evidence type="ECO:0000256" key="2">
    <source>
        <dbReference type="PROSITE-ProRule" id="PRU00169"/>
    </source>
</evidence>
<feature type="modified residue" description="4-aspartylphosphate" evidence="2">
    <location>
        <position position="71"/>
    </location>
</feature>
<proteinExistence type="predicted"/>
<keyword evidence="5" id="KW-1185">Reference proteome</keyword>
<dbReference type="CDD" id="cd00156">
    <property type="entry name" value="REC"/>
    <property type="match status" value="1"/>
</dbReference>
<protein>
    <submittedName>
        <fullName evidence="4">Transcriptional regulatory protein PhoP</fullName>
    </submittedName>
</protein>
<evidence type="ECO:0000259" key="3">
    <source>
        <dbReference type="PROSITE" id="PS50110"/>
    </source>
</evidence>
<dbReference type="Pfam" id="PF00072">
    <property type="entry name" value="Response_reg"/>
    <property type="match status" value="1"/>
</dbReference>
<dbReference type="SUPFAM" id="SSF52172">
    <property type="entry name" value="CheY-like"/>
    <property type="match status" value="1"/>
</dbReference>
<dbReference type="AlphaFoldDB" id="A0A2R8ABZ8"/>
<dbReference type="InterPro" id="IPR011006">
    <property type="entry name" value="CheY-like_superfamily"/>
</dbReference>
<sequence length="242" mass="25756">MNVVSLQPSITSAARGVLHAKRVLLVEDSATAAAIMARMIRAAGGRFRRADGVEAAMRHMRSFRPDILIVDPGLPDGDGLDLIAQVSQARFARPRIVVLSGSPMEAEAMAAGADAFLLKPADRASLLSTLICAPVGAGWQQAGDALRPDMRESLVTDLRRAQLCLLEVKLCGRDPDAAQFGYPFLGAVLSLAADPDLASCEAAVEARQLDTVLAELKTWLSRADPIVDLGEDGVPLRSVSYR</sequence>
<dbReference type="InterPro" id="IPR050595">
    <property type="entry name" value="Bact_response_regulator"/>
</dbReference>
<dbReference type="EMBL" id="OMKW01000002">
    <property type="protein sequence ID" value="SPF29737.1"/>
    <property type="molecule type" value="Genomic_DNA"/>
</dbReference>
<dbReference type="SMART" id="SM00448">
    <property type="entry name" value="REC"/>
    <property type="match status" value="1"/>
</dbReference>
<dbReference type="GO" id="GO:0000160">
    <property type="term" value="P:phosphorelay signal transduction system"/>
    <property type="evidence" value="ECO:0007669"/>
    <property type="project" value="InterPro"/>
</dbReference>
<dbReference type="Gene3D" id="3.40.50.2300">
    <property type="match status" value="1"/>
</dbReference>
<dbReference type="PANTHER" id="PTHR44591:SF23">
    <property type="entry name" value="CHEY SUBFAMILY"/>
    <property type="match status" value="1"/>
</dbReference>
<dbReference type="PROSITE" id="PS50110">
    <property type="entry name" value="RESPONSE_REGULATORY"/>
    <property type="match status" value="1"/>
</dbReference>
<dbReference type="Proteomes" id="UP000244932">
    <property type="component" value="Unassembled WGS sequence"/>
</dbReference>